<dbReference type="OrthoDB" id="6464700at2"/>
<gene>
    <name evidence="2" type="ORF">WT56_16085</name>
</gene>
<dbReference type="RefSeq" id="WP_060241854.1">
    <property type="nucleotide sequence ID" value="NZ_LPJR01000029.1"/>
</dbReference>
<dbReference type="EMBL" id="LPJR01000029">
    <property type="protein sequence ID" value="KWF29899.1"/>
    <property type="molecule type" value="Genomic_DNA"/>
</dbReference>
<dbReference type="Gene3D" id="1.10.10.60">
    <property type="entry name" value="Homeodomain-like"/>
    <property type="match status" value="1"/>
</dbReference>
<comment type="caution">
    <text evidence="2">The sequence shown here is derived from an EMBL/GenBank/DDBJ whole genome shotgun (WGS) entry which is preliminary data.</text>
</comment>
<dbReference type="AlphaFoldDB" id="A0A132EGN5"/>
<evidence type="ECO:0000256" key="1">
    <source>
        <dbReference type="SAM" id="MobiDB-lite"/>
    </source>
</evidence>
<name>A0A132EGN5_9BURK</name>
<proteinExistence type="predicted"/>
<protein>
    <submittedName>
        <fullName evidence="2">Terminase</fullName>
    </submittedName>
</protein>
<accession>A0A132EGN5</accession>
<dbReference type="Proteomes" id="UP000062912">
    <property type="component" value="Unassembled WGS sequence"/>
</dbReference>
<evidence type="ECO:0000313" key="3">
    <source>
        <dbReference type="Proteomes" id="UP000062912"/>
    </source>
</evidence>
<feature type="region of interest" description="Disordered" evidence="1">
    <location>
        <begin position="132"/>
        <end position="155"/>
    </location>
</feature>
<organism evidence="2 3">
    <name type="scientific">Burkholderia pseudomultivorans</name>
    <dbReference type="NCBI Taxonomy" id="1207504"/>
    <lineage>
        <taxon>Bacteria</taxon>
        <taxon>Pseudomonadati</taxon>
        <taxon>Pseudomonadota</taxon>
        <taxon>Betaproteobacteria</taxon>
        <taxon>Burkholderiales</taxon>
        <taxon>Burkholderiaceae</taxon>
        <taxon>Burkholderia</taxon>
        <taxon>Burkholderia cepacia complex</taxon>
    </lineage>
</organism>
<feature type="region of interest" description="Disordered" evidence="1">
    <location>
        <begin position="1"/>
        <end position="23"/>
    </location>
</feature>
<reference evidence="2 3" key="1">
    <citation type="submission" date="2015-11" db="EMBL/GenBank/DDBJ databases">
        <title>Expanding the genomic diversity of Burkholderia species for the development of highly accurate diagnostics.</title>
        <authorList>
            <person name="Sahl J."/>
            <person name="Keim P."/>
            <person name="Wagner D."/>
        </authorList>
    </citation>
    <scope>NUCLEOTIDE SEQUENCE [LARGE SCALE GENOMIC DNA]</scope>
    <source>
        <strain evidence="2 3">MSMB368WGS</strain>
    </source>
</reference>
<sequence>MDKPAKRGADTPAKAGGRPSSYREEYAEQARKLCRLGAIDKELADFFGVTEQTINNWKAAHPEFLESLKAGKELADAEVADKLFQRATGYSHPAVKLFMYQGTVIREEYTEHYPPDTAAIIFWLKNRRPDLWRNAPDPEGGGEKGPGLDDPNPDV</sequence>
<evidence type="ECO:0000313" key="2">
    <source>
        <dbReference type="EMBL" id="KWF29899.1"/>
    </source>
</evidence>